<evidence type="ECO:0000313" key="3">
    <source>
        <dbReference type="Proteomes" id="UP001341281"/>
    </source>
</evidence>
<sequence>IPYLSQPIAPPYRTRLPAHRTRDARRPEPARYPTIHRSTHDLGTAFSRDFFAGESSRIAPAVLLLGSAADWALLNPGLRLLLLIAATSLNWPPARLNTRSAKSARTLPSSPSQVAARGLLWSSSSPPLVFAGGLLCPSID</sequence>
<dbReference type="EMBL" id="CP144749">
    <property type="protein sequence ID" value="WVZ77861.1"/>
    <property type="molecule type" value="Genomic_DNA"/>
</dbReference>
<protein>
    <submittedName>
        <fullName evidence="2">Uncharacterized protein</fullName>
    </submittedName>
</protein>
<organism evidence="2 3">
    <name type="scientific">Paspalum notatum var. saurae</name>
    <dbReference type="NCBI Taxonomy" id="547442"/>
    <lineage>
        <taxon>Eukaryota</taxon>
        <taxon>Viridiplantae</taxon>
        <taxon>Streptophyta</taxon>
        <taxon>Embryophyta</taxon>
        <taxon>Tracheophyta</taxon>
        <taxon>Spermatophyta</taxon>
        <taxon>Magnoliopsida</taxon>
        <taxon>Liliopsida</taxon>
        <taxon>Poales</taxon>
        <taxon>Poaceae</taxon>
        <taxon>PACMAD clade</taxon>
        <taxon>Panicoideae</taxon>
        <taxon>Andropogonodae</taxon>
        <taxon>Paspaleae</taxon>
        <taxon>Paspalinae</taxon>
        <taxon>Paspalum</taxon>
    </lineage>
</organism>
<name>A0AAQ3WYK2_PASNO</name>
<evidence type="ECO:0000256" key="1">
    <source>
        <dbReference type="SAM" id="MobiDB-lite"/>
    </source>
</evidence>
<feature type="non-terminal residue" evidence="2">
    <location>
        <position position="140"/>
    </location>
</feature>
<gene>
    <name evidence="2" type="ORF">U9M48_025671</name>
</gene>
<keyword evidence="3" id="KW-1185">Reference proteome</keyword>
<feature type="region of interest" description="Disordered" evidence="1">
    <location>
        <begin position="1"/>
        <end position="35"/>
    </location>
</feature>
<dbReference type="AlphaFoldDB" id="A0AAQ3WYK2"/>
<feature type="compositionally biased region" description="Basic and acidic residues" evidence="1">
    <location>
        <begin position="20"/>
        <end position="29"/>
    </location>
</feature>
<reference evidence="2 3" key="1">
    <citation type="submission" date="2024-02" db="EMBL/GenBank/DDBJ databases">
        <title>High-quality chromosome-scale genome assembly of Pensacola bahiagrass (Paspalum notatum Flugge var. saurae).</title>
        <authorList>
            <person name="Vega J.M."/>
            <person name="Podio M."/>
            <person name="Orjuela J."/>
            <person name="Siena L.A."/>
            <person name="Pessino S.C."/>
            <person name="Combes M.C."/>
            <person name="Mariac C."/>
            <person name="Albertini E."/>
            <person name="Pupilli F."/>
            <person name="Ortiz J.P.A."/>
            <person name="Leblanc O."/>
        </authorList>
    </citation>
    <scope>NUCLEOTIDE SEQUENCE [LARGE SCALE GENOMIC DNA]</scope>
    <source>
        <strain evidence="2">R1</strain>
        <tissue evidence="2">Leaf</tissue>
    </source>
</reference>
<evidence type="ECO:0000313" key="2">
    <source>
        <dbReference type="EMBL" id="WVZ77861.1"/>
    </source>
</evidence>
<proteinExistence type="predicted"/>
<dbReference type="Proteomes" id="UP001341281">
    <property type="component" value="Chromosome 05"/>
</dbReference>
<accession>A0AAQ3WYK2</accession>